<dbReference type="Gene3D" id="1.10.10.10">
    <property type="entry name" value="Winged helix-like DNA-binding domain superfamily/Winged helix DNA-binding domain"/>
    <property type="match status" value="1"/>
</dbReference>
<keyword evidence="4" id="KW-0547">Nucleotide-binding</keyword>
<feature type="domain" description="Disease resistance N-terminal" evidence="8">
    <location>
        <begin position="30"/>
        <end position="114"/>
    </location>
</feature>
<dbReference type="Gene3D" id="1.10.8.430">
    <property type="entry name" value="Helical domain of apoptotic protease-activating factors"/>
    <property type="match status" value="1"/>
</dbReference>
<evidence type="ECO:0000256" key="4">
    <source>
        <dbReference type="ARBA" id="ARBA00022741"/>
    </source>
</evidence>
<dbReference type="FunFam" id="1.10.10.10:FF:000322">
    <property type="entry name" value="Probable disease resistance protein At1g63360"/>
    <property type="match status" value="1"/>
</dbReference>
<dbReference type="InterPro" id="IPR042197">
    <property type="entry name" value="Apaf_helical"/>
</dbReference>
<dbReference type="Gene3D" id="1.20.5.4130">
    <property type="match status" value="1"/>
</dbReference>
<dbReference type="InterPro" id="IPR038005">
    <property type="entry name" value="RX-like_CC"/>
</dbReference>
<evidence type="ECO:0000313" key="11">
    <source>
        <dbReference type="EMBL" id="TVU23351.1"/>
    </source>
</evidence>
<evidence type="ECO:0000256" key="3">
    <source>
        <dbReference type="ARBA" id="ARBA00022737"/>
    </source>
</evidence>
<evidence type="ECO:0008006" key="13">
    <source>
        <dbReference type="Google" id="ProtNLM"/>
    </source>
</evidence>
<dbReference type="InterPro" id="IPR055414">
    <property type="entry name" value="LRR_R13L4/SHOC2-like"/>
</dbReference>
<dbReference type="Gene3D" id="3.80.10.10">
    <property type="entry name" value="Ribonuclease Inhibitor"/>
    <property type="match status" value="1"/>
</dbReference>
<dbReference type="Pfam" id="PF23559">
    <property type="entry name" value="WHD_DRP"/>
    <property type="match status" value="1"/>
</dbReference>
<evidence type="ECO:0000256" key="6">
    <source>
        <dbReference type="ARBA" id="ARBA00023054"/>
    </source>
</evidence>
<dbReference type="PRINTS" id="PR00364">
    <property type="entry name" value="DISEASERSIST"/>
</dbReference>
<dbReference type="InterPro" id="IPR027417">
    <property type="entry name" value="P-loop_NTPase"/>
</dbReference>
<evidence type="ECO:0000259" key="10">
    <source>
        <dbReference type="Pfam" id="PF23598"/>
    </source>
</evidence>
<dbReference type="InterPro" id="IPR002182">
    <property type="entry name" value="NB-ARC"/>
</dbReference>
<dbReference type="GO" id="GO:0043531">
    <property type="term" value="F:ADP binding"/>
    <property type="evidence" value="ECO:0007669"/>
    <property type="project" value="InterPro"/>
</dbReference>
<protein>
    <recommendedName>
        <fullName evidence="13">AAA+ ATPase domain-containing protein</fullName>
    </recommendedName>
</protein>
<dbReference type="GO" id="GO:0009626">
    <property type="term" value="P:plant-type hypersensitive response"/>
    <property type="evidence" value="ECO:0007669"/>
    <property type="project" value="UniProtKB-ARBA"/>
</dbReference>
<name>A0A5J9UJ53_9POAL</name>
<dbReference type="Proteomes" id="UP000324897">
    <property type="component" value="Chromosome 2"/>
</dbReference>
<keyword evidence="5" id="KW-0611">Plant defense</keyword>
<gene>
    <name evidence="11" type="ORF">EJB05_25710</name>
</gene>
<dbReference type="AlphaFoldDB" id="A0A5J9UJ53"/>
<evidence type="ECO:0000259" key="9">
    <source>
        <dbReference type="Pfam" id="PF23559"/>
    </source>
</evidence>
<dbReference type="GO" id="GO:0042742">
    <property type="term" value="P:defense response to bacterium"/>
    <property type="evidence" value="ECO:0007669"/>
    <property type="project" value="UniProtKB-ARBA"/>
</dbReference>
<evidence type="ECO:0000313" key="12">
    <source>
        <dbReference type="Proteomes" id="UP000324897"/>
    </source>
</evidence>
<dbReference type="InterPro" id="IPR044974">
    <property type="entry name" value="Disease_R_plants"/>
</dbReference>
<keyword evidence="6" id="KW-0175">Coiled coil</keyword>
<sequence length="966" mass="110856">MHQGEELVGALKLELVKHMDDLRMDAVKGAVGILISKLGELLKKEYNLQAGVPEKIRSLVKELECAHVALRKVAGVPPDQLDEQVRIWASEVREASYDMEDVLDTFLNMVVSGPLKRRKISTTIHDIDKRLEEVTQRHRRYTADSIVAKPSPTTTIDPRLAAMYKEVTQLVGIDKSSSELISMLSPLGDSDETKKKMKMVSVFGAGGLGKTTLAKAVYDKLKDNFECSAFVPVGRNSDLKKVFRDILIEIDKTKYMDRKITILDERQLIDELRQYLRNKRYFIIIDDIWETKLWETIKLALVQNNTGSRLITTTRMLEVAKEADEVYKLQQLPYDKSKKLFYMRIFGDEGKCLDNQLVEVSHKVLKKCDGIPLAIITMASLLMGKSREQWIEVCNSVVFRDKENKQVSDTEWILSLSYYDLPPHLKTCLLYISAFPEDYFIYKDMLIRKWVAEGFVHGKYGTRMFKVGEGYFNDLINRSMIQGVESEENGIVYGCRIHDMVLDFLRVKSQEENFVNISSTNSECTSSPSTVRRLAHQNRTVEQTHQDTQIDLQRIRTFIACSCNVYPGLSFLSFKLLRVLALEGCGGWERNPPSPIHLKHLESLLHLRYLGLMRTCIHELPEEIGALKFLQTLDLELASATKHLPSSIYLLTQLICLRAGYMMVPNAVLGKLTSLEELQINICDSSMMQDLGKLPELRVLEARFELTDINTQRDLVESIGRLHKIQHLELKQYGNPWFKKILWDTVVLPRPLQCLIIPDTVFSTLPSCIGRSDLLNLSRLELRVSRMDEQGLKILGSLPELHHLRLETWSTVRVTIHDANESLFRRLRSLLMPRSIVWFLLNEDSSVSFIVGLECDGSIFGTKKRDECIVVPHFMPNLQVLQFLVHVWSLMHNNNSCDNLGLEYLRSLQKVILRFYCHNVYADEVEREEAALMHAIESHPNRPTFKMEILGKDFMMRCVLPAPIDS</sequence>
<comment type="similarity">
    <text evidence="1">Belongs to the disease resistance NB-LRR family.</text>
</comment>
<keyword evidence="3" id="KW-0677">Repeat</keyword>
<dbReference type="Gramene" id="TVU23351">
    <property type="protein sequence ID" value="TVU23351"/>
    <property type="gene ID" value="EJB05_25710"/>
</dbReference>
<dbReference type="Pfam" id="PF00931">
    <property type="entry name" value="NB-ARC"/>
    <property type="match status" value="1"/>
</dbReference>
<dbReference type="PANTHER" id="PTHR23155">
    <property type="entry name" value="DISEASE RESISTANCE PROTEIN RP"/>
    <property type="match status" value="1"/>
</dbReference>
<reference evidence="11 12" key="1">
    <citation type="journal article" date="2019" name="Sci. Rep.">
        <title>A high-quality genome of Eragrostis curvula grass provides insights into Poaceae evolution and supports new strategies to enhance forage quality.</title>
        <authorList>
            <person name="Carballo J."/>
            <person name="Santos B.A.C.M."/>
            <person name="Zappacosta D."/>
            <person name="Garbus I."/>
            <person name="Selva J.P."/>
            <person name="Gallo C.A."/>
            <person name="Diaz A."/>
            <person name="Albertini E."/>
            <person name="Caccamo M."/>
            <person name="Echenique V."/>
        </authorList>
    </citation>
    <scope>NUCLEOTIDE SEQUENCE [LARGE SCALE GENOMIC DNA]</scope>
    <source>
        <strain evidence="12">cv. Victoria</strain>
        <tissue evidence="11">Leaf</tissue>
    </source>
</reference>
<accession>A0A5J9UJ53</accession>
<dbReference type="InterPro" id="IPR058922">
    <property type="entry name" value="WHD_DRP"/>
</dbReference>
<comment type="caution">
    <text evidence="11">The sequence shown here is derived from an EMBL/GenBank/DDBJ whole genome shotgun (WGS) entry which is preliminary data.</text>
</comment>
<evidence type="ECO:0000259" key="7">
    <source>
        <dbReference type="Pfam" id="PF00931"/>
    </source>
</evidence>
<evidence type="ECO:0000256" key="2">
    <source>
        <dbReference type="ARBA" id="ARBA00022614"/>
    </source>
</evidence>
<evidence type="ECO:0000256" key="5">
    <source>
        <dbReference type="ARBA" id="ARBA00022821"/>
    </source>
</evidence>
<feature type="domain" description="NB-ARC" evidence="7">
    <location>
        <begin position="194"/>
        <end position="343"/>
    </location>
</feature>
<dbReference type="FunFam" id="3.40.50.300:FF:001091">
    <property type="entry name" value="Probable disease resistance protein At1g61300"/>
    <property type="match status" value="1"/>
</dbReference>
<dbReference type="InterPro" id="IPR036388">
    <property type="entry name" value="WH-like_DNA-bd_sf"/>
</dbReference>
<dbReference type="EMBL" id="RWGY01000013">
    <property type="protein sequence ID" value="TVU23351.1"/>
    <property type="molecule type" value="Genomic_DNA"/>
</dbReference>
<feature type="non-terminal residue" evidence="11">
    <location>
        <position position="1"/>
    </location>
</feature>
<dbReference type="InterPro" id="IPR041118">
    <property type="entry name" value="Rx_N"/>
</dbReference>
<dbReference type="SUPFAM" id="SSF52058">
    <property type="entry name" value="L domain-like"/>
    <property type="match status" value="1"/>
</dbReference>
<evidence type="ECO:0000256" key="1">
    <source>
        <dbReference type="ARBA" id="ARBA00008894"/>
    </source>
</evidence>
<keyword evidence="2" id="KW-0433">Leucine-rich repeat</keyword>
<dbReference type="Pfam" id="PF23598">
    <property type="entry name" value="LRR_14"/>
    <property type="match status" value="1"/>
</dbReference>
<dbReference type="SUPFAM" id="SSF52540">
    <property type="entry name" value="P-loop containing nucleoside triphosphate hydrolases"/>
    <property type="match status" value="1"/>
</dbReference>
<keyword evidence="12" id="KW-1185">Reference proteome</keyword>
<feature type="domain" description="Disease resistance R13L4/SHOC-2-like LRR" evidence="10">
    <location>
        <begin position="555"/>
        <end position="945"/>
    </location>
</feature>
<dbReference type="GO" id="GO:0002758">
    <property type="term" value="P:innate immune response-activating signaling pathway"/>
    <property type="evidence" value="ECO:0007669"/>
    <property type="project" value="UniProtKB-ARBA"/>
</dbReference>
<feature type="domain" description="Disease resistance protein winged helix" evidence="9">
    <location>
        <begin position="435"/>
        <end position="504"/>
    </location>
</feature>
<dbReference type="OrthoDB" id="693948at2759"/>
<dbReference type="CDD" id="cd14798">
    <property type="entry name" value="RX-CC_like"/>
    <property type="match status" value="1"/>
</dbReference>
<evidence type="ECO:0000259" key="8">
    <source>
        <dbReference type="Pfam" id="PF18052"/>
    </source>
</evidence>
<dbReference type="PANTHER" id="PTHR23155:SF1116">
    <property type="entry name" value="OS12G0273300 PROTEIN"/>
    <property type="match status" value="1"/>
</dbReference>
<dbReference type="InterPro" id="IPR032675">
    <property type="entry name" value="LRR_dom_sf"/>
</dbReference>
<dbReference type="Pfam" id="PF18052">
    <property type="entry name" value="Rx_N"/>
    <property type="match status" value="1"/>
</dbReference>
<proteinExistence type="inferred from homology"/>
<organism evidence="11 12">
    <name type="scientific">Eragrostis curvula</name>
    <name type="common">weeping love grass</name>
    <dbReference type="NCBI Taxonomy" id="38414"/>
    <lineage>
        <taxon>Eukaryota</taxon>
        <taxon>Viridiplantae</taxon>
        <taxon>Streptophyta</taxon>
        <taxon>Embryophyta</taxon>
        <taxon>Tracheophyta</taxon>
        <taxon>Spermatophyta</taxon>
        <taxon>Magnoliopsida</taxon>
        <taxon>Liliopsida</taxon>
        <taxon>Poales</taxon>
        <taxon>Poaceae</taxon>
        <taxon>PACMAD clade</taxon>
        <taxon>Chloridoideae</taxon>
        <taxon>Eragrostideae</taxon>
        <taxon>Eragrostidinae</taxon>
        <taxon>Eragrostis</taxon>
    </lineage>
</organism>
<dbReference type="Gene3D" id="3.40.50.300">
    <property type="entry name" value="P-loop containing nucleotide triphosphate hydrolases"/>
    <property type="match status" value="1"/>
</dbReference>